<proteinExistence type="predicted"/>
<reference evidence="1 2" key="1">
    <citation type="submission" date="2020-07" db="EMBL/GenBank/DDBJ databases">
        <title>Sequencing the genomes of 1000 actinobacteria strains.</title>
        <authorList>
            <person name="Klenk H.-P."/>
        </authorList>
    </citation>
    <scope>NUCLEOTIDE SEQUENCE [LARGE SCALE GENOMIC DNA]</scope>
    <source>
        <strain evidence="1 2">DSM 104006</strain>
    </source>
</reference>
<comment type="caution">
    <text evidence="1">The sequence shown here is derived from an EMBL/GenBank/DDBJ whole genome shotgun (WGS) entry which is preliminary data.</text>
</comment>
<gene>
    <name evidence="1" type="ORF">HNR02_005049</name>
</gene>
<dbReference type="AlphaFoldDB" id="A0A853BBG6"/>
<name>A0A853BBG6_9PSEU</name>
<dbReference type="EMBL" id="JACCFK010000001">
    <property type="protein sequence ID" value="NYI91726.1"/>
    <property type="molecule type" value="Genomic_DNA"/>
</dbReference>
<dbReference type="RefSeq" id="WP_179775576.1">
    <property type="nucleotide sequence ID" value="NZ_JACCFK010000001.1"/>
</dbReference>
<accession>A0A853BBG6</accession>
<sequence length="50" mass="5366">MRAAVELSPAVPAVDEAWRSVVVALADPARGIAERAGVRADPARTTPRRW</sequence>
<protein>
    <submittedName>
        <fullName evidence="1">Uncharacterized protein</fullName>
    </submittedName>
</protein>
<evidence type="ECO:0000313" key="1">
    <source>
        <dbReference type="EMBL" id="NYI91726.1"/>
    </source>
</evidence>
<dbReference type="Proteomes" id="UP000549616">
    <property type="component" value="Unassembled WGS sequence"/>
</dbReference>
<evidence type="ECO:0000313" key="2">
    <source>
        <dbReference type="Proteomes" id="UP000549616"/>
    </source>
</evidence>
<organism evidence="1 2">
    <name type="scientific">Amycolatopsis endophytica</name>
    <dbReference type="NCBI Taxonomy" id="860233"/>
    <lineage>
        <taxon>Bacteria</taxon>
        <taxon>Bacillati</taxon>
        <taxon>Actinomycetota</taxon>
        <taxon>Actinomycetes</taxon>
        <taxon>Pseudonocardiales</taxon>
        <taxon>Pseudonocardiaceae</taxon>
        <taxon>Amycolatopsis</taxon>
    </lineage>
</organism>
<keyword evidence="2" id="KW-1185">Reference proteome</keyword>